<accession>A0AAV9H5H7</accession>
<keyword evidence="3" id="KW-1185">Reference proteome</keyword>
<organism evidence="2 3">
    <name type="scientific">Podospora aff. communis PSN243</name>
    <dbReference type="NCBI Taxonomy" id="3040156"/>
    <lineage>
        <taxon>Eukaryota</taxon>
        <taxon>Fungi</taxon>
        <taxon>Dikarya</taxon>
        <taxon>Ascomycota</taxon>
        <taxon>Pezizomycotina</taxon>
        <taxon>Sordariomycetes</taxon>
        <taxon>Sordariomycetidae</taxon>
        <taxon>Sordariales</taxon>
        <taxon>Podosporaceae</taxon>
        <taxon>Podospora</taxon>
    </lineage>
</organism>
<feature type="region of interest" description="Disordered" evidence="1">
    <location>
        <begin position="153"/>
        <end position="181"/>
    </location>
</feature>
<gene>
    <name evidence="2" type="ORF">QBC34DRAFT_73350</name>
</gene>
<sequence length="387" mass="43413">MGECTPEFQLVVKYLRQGHELKYKSYSKTLSTLWSISSPFAPVCGTRADLHGDPFSSFEALLDGDASSISHFSIPSGVGEFNAPELLFQHLLDNSQNRQCVAYYSFSGVDLRRSSCRSLLGSLIYQILRQQPWRFGNIRKLYKSIRDHNAWTPVRPPSPLRIRRQDPTRRTSKNRPHCQTESSTAIRRLRAFLKTLQPLFGDETLFTTFKIALFAEPGRSAIQTQVDELFGAAVVTAPTLTRQPLTALAKKEKSGKLLREHNDLAEIEARIDTLLVQCRSATQLSLTADFISRYVAESKTPAIESLIPRVEALPLSVDAYVTERLRLLPRWARYAVGWILHAERPLSPEELSVGVALALRSISKGKALKYPAISRPTTSSLTQDPDS</sequence>
<proteinExistence type="predicted"/>
<protein>
    <submittedName>
        <fullName evidence="2">Uncharacterized protein</fullName>
    </submittedName>
</protein>
<name>A0AAV9H5H7_9PEZI</name>
<reference evidence="2" key="2">
    <citation type="submission" date="2023-05" db="EMBL/GenBank/DDBJ databases">
        <authorList>
            <consortium name="Lawrence Berkeley National Laboratory"/>
            <person name="Steindorff A."/>
            <person name="Hensen N."/>
            <person name="Bonometti L."/>
            <person name="Westerberg I."/>
            <person name="Brannstrom I.O."/>
            <person name="Guillou S."/>
            <person name="Cros-Aarteil S."/>
            <person name="Calhoun S."/>
            <person name="Haridas S."/>
            <person name="Kuo A."/>
            <person name="Mondo S."/>
            <person name="Pangilinan J."/>
            <person name="Riley R."/>
            <person name="Labutti K."/>
            <person name="Andreopoulos B."/>
            <person name="Lipzen A."/>
            <person name="Chen C."/>
            <person name="Yanf M."/>
            <person name="Daum C."/>
            <person name="Ng V."/>
            <person name="Clum A."/>
            <person name="Ohm R."/>
            <person name="Martin F."/>
            <person name="Silar P."/>
            <person name="Natvig D."/>
            <person name="Lalanne C."/>
            <person name="Gautier V."/>
            <person name="Ament-Velasquez S.L."/>
            <person name="Kruys A."/>
            <person name="Hutchinson M.I."/>
            <person name="Powell A.J."/>
            <person name="Barry K."/>
            <person name="Miller A.N."/>
            <person name="Grigoriev I.V."/>
            <person name="Debuchy R."/>
            <person name="Gladieux P."/>
            <person name="Thoren M.H."/>
            <person name="Johannesson H."/>
        </authorList>
    </citation>
    <scope>NUCLEOTIDE SEQUENCE</scope>
    <source>
        <strain evidence="2">PSN243</strain>
    </source>
</reference>
<dbReference type="AlphaFoldDB" id="A0AAV9H5H7"/>
<comment type="caution">
    <text evidence="2">The sequence shown here is derived from an EMBL/GenBank/DDBJ whole genome shotgun (WGS) entry which is preliminary data.</text>
</comment>
<evidence type="ECO:0000313" key="2">
    <source>
        <dbReference type="EMBL" id="KAK4455693.1"/>
    </source>
</evidence>
<evidence type="ECO:0000313" key="3">
    <source>
        <dbReference type="Proteomes" id="UP001321760"/>
    </source>
</evidence>
<evidence type="ECO:0000256" key="1">
    <source>
        <dbReference type="SAM" id="MobiDB-lite"/>
    </source>
</evidence>
<dbReference type="EMBL" id="MU865914">
    <property type="protein sequence ID" value="KAK4455693.1"/>
    <property type="molecule type" value="Genomic_DNA"/>
</dbReference>
<reference evidence="2" key="1">
    <citation type="journal article" date="2023" name="Mol. Phylogenet. Evol.">
        <title>Genome-scale phylogeny and comparative genomics of the fungal order Sordariales.</title>
        <authorList>
            <person name="Hensen N."/>
            <person name="Bonometti L."/>
            <person name="Westerberg I."/>
            <person name="Brannstrom I.O."/>
            <person name="Guillou S."/>
            <person name="Cros-Aarteil S."/>
            <person name="Calhoun S."/>
            <person name="Haridas S."/>
            <person name="Kuo A."/>
            <person name="Mondo S."/>
            <person name="Pangilinan J."/>
            <person name="Riley R."/>
            <person name="LaButti K."/>
            <person name="Andreopoulos B."/>
            <person name="Lipzen A."/>
            <person name="Chen C."/>
            <person name="Yan M."/>
            <person name="Daum C."/>
            <person name="Ng V."/>
            <person name="Clum A."/>
            <person name="Steindorff A."/>
            <person name="Ohm R.A."/>
            <person name="Martin F."/>
            <person name="Silar P."/>
            <person name="Natvig D.O."/>
            <person name="Lalanne C."/>
            <person name="Gautier V."/>
            <person name="Ament-Velasquez S.L."/>
            <person name="Kruys A."/>
            <person name="Hutchinson M.I."/>
            <person name="Powell A.J."/>
            <person name="Barry K."/>
            <person name="Miller A.N."/>
            <person name="Grigoriev I.V."/>
            <person name="Debuchy R."/>
            <person name="Gladieux P."/>
            <person name="Hiltunen Thoren M."/>
            <person name="Johannesson H."/>
        </authorList>
    </citation>
    <scope>NUCLEOTIDE SEQUENCE</scope>
    <source>
        <strain evidence="2">PSN243</strain>
    </source>
</reference>
<dbReference type="Proteomes" id="UP001321760">
    <property type="component" value="Unassembled WGS sequence"/>
</dbReference>